<dbReference type="PANTHER" id="PTHR37172:SF3">
    <property type="entry name" value="TRANSMEMBRANE PROTEIN"/>
    <property type="match status" value="1"/>
</dbReference>
<keyword evidence="1" id="KW-1133">Transmembrane helix</keyword>
<protein>
    <submittedName>
        <fullName evidence="2">OLC1v1004401C1</fullName>
    </submittedName>
</protein>
<dbReference type="EMBL" id="OX459122">
    <property type="protein sequence ID" value="CAI9105473.1"/>
    <property type="molecule type" value="Genomic_DNA"/>
</dbReference>
<dbReference type="Proteomes" id="UP001161247">
    <property type="component" value="Chromosome 5"/>
</dbReference>
<feature type="transmembrane region" description="Helical" evidence="1">
    <location>
        <begin position="87"/>
        <end position="115"/>
    </location>
</feature>
<keyword evidence="1" id="KW-0472">Membrane</keyword>
<keyword evidence="3" id="KW-1185">Reference proteome</keyword>
<evidence type="ECO:0000313" key="3">
    <source>
        <dbReference type="Proteomes" id="UP001161247"/>
    </source>
</evidence>
<evidence type="ECO:0000313" key="2">
    <source>
        <dbReference type="EMBL" id="CAI9105473.1"/>
    </source>
</evidence>
<organism evidence="2 3">
    <name type="scientific">Oldenlandia corymbosa var. corymbosa</name>
    <dbReference type="NCBI Taxonomy" id="529605"/>
    <lineage>
        <taxon>Eukaryota</taxon>
        <taxon>Viridiplantae</taxon>
        <taxon>Streptophyta</taxon>
        <taxon>Embryophyta</taxon>
        <taxon>Tracheophyta</taxon>
        <taxon>Spermatophyta</taxon>
        <taxon>Magnoliopsida</taxon>
        <taxon>eudicotyledons</taxon>
        <taxon>Gunneridae</taxon>
        <taxon>Pentapetalae</taxon>
        <taxon>asterids</taxon>
        <taxon>lamiids</taxon>
        <taxon>Gentianales</taxon>
        <taxon>Rubiaceae</taxon>
        <taxon>Rubioideae</taxon>
        <taxon>Spermacoceae</taxon>
        <taxon>Hedyotis-Oldenlandia complex</taxon>
        <taxon>Oldenlandia</taxon>
    </lineage>
</organism>
<name>A0AAV1DCW2_OLDCO</name>
<feature type="transmembrane region" description="Helical" evidence="1">
    <location>
        <begin position="280"/>
        <end position="306"/>
    </location>
</feature>
<feature type="transmembrane region" description="Helical" evidence="1">
    <location>
        <begin position="42"/>
        <end position="67"/>
    </location>
</feature>
<dbReference type="AlphaFoldDB" id="A0AAV1DCW2"/>
<accession>A0AAV1DCW2</accession>
<keyword evidence="1" id="KW-0812">Transmembrane</keyword>
<dbReference type="PANTHER" id="PTHR37172">
    <property type="entry name" value="TRANSMEMBRANE PROTEIN"/>
    <property type="match status" value="1"/>
</dbReference>
<evidence type="ECO:0000256" key="1">
    <source>
        <dbReference type="SAM" id="Phobius"/>
    </source>
</evidence>
<gene>
    <name evidence="2" type="ORF">OLC1_LOCUS14163</name>
</gene>
<feature type="transmembrane region" description="Helical" evidence="1">
    <location>
        <begin position="145"/>
        <end position="166"/>
    </location>
</feature>
<reference evidence="2" key="1">
    <citation type="submission" date="2023-03" db="EMBL/GenBank/DDBJ databases">
        <authorList>
            <person name="Julca I."/>
        </authorList>
    </citation>
    <scope>NUCLEOTIDE SEQUENCE</scope>
</reference>
<sequence>MGFWKSTIQEDDEVEDMSDIKQLYAAGCGGDNRTRCHWSWRIPFKIFATIILSLPIPLSFLLLARLSAVHCLSLLVNSSSYYQFPPVFSTLLFIYNGKSIILYSLVAIVTVAAFIQRLTSIRFPLNIGSPTPEPPISGRHPTSKLIAWFLHFMFLVYVVVGTAWSISAGINVSVIAEASSNDVYMFTARALLFVGLHETMSFWSKYVAKTVVEDGVGGGGGGGGRSVAERVGVALTLGAVWWFKLRDEVDFLMLVPELILRPIQRRRDVVFAVIGEFGGWWLYALTSLIGSIRVLKGIIWVVSAVLTSSRRKFVIETSSESVLRQSSRHQLPPLEDVV</sequence>
<proteinExistence type="predicted"/>